<evidence type="ECO:0000256" key="1">
    <source>
        <dbReference type="SAM" id="Phobius"/>
    </source>
</evidence>
<evidence type="ECO:0000259" key="2">
    <source>
        <dbReference type="Pfam" id="PF06744"/>
    </source>
</evidence>
<evidence type="ECO:0008006" key="7">
    <source>
        <dbReference type="Google" id="ProtNLM"/>
    </source>
</evidence>
<keyword evidence="1" id="KW-0472">Membrane</keyword>
<feature type="domain" description="Type VI secretion system component TssM1 N-terminal" evidence="4">
    <location>
        <begin position="209"/>
        <end position="490"/>
    </location>
</feature>
<dbReference type="Pfam" id="PF06744">
    <property type="entry name" value="IcmF_C"/>
    <property type="match status" value="1"/>
</dbReference>
<sequence>MLKLLISFVTSRLMWGFVGISAICFIIWAIGPLIAIGDSRPLESEQNRLISIIVIYLVWGLSNLLPRLYNAWINRKLMGSLSNTEQAGESDRKRLPDEEQVLAERFDEASHLLRKAHFNRDGGRAPFWAQRFSRQYLYQLPWYVIIGAPGAGKTTALANSGLQFPLADRFGKTALRGIGGTRNCDWWFTNEAVLLDTAGRYTTQESQQAHDASEWQKFVNLLRKYRGRQPINGVIITISISDLLTQTPQEAQQQALNLRQRLMELHEQLGIRFPVYVLVTKADLLKGFRPWFSRLDKVQREQIWGFTFPWEQAKLADFDLIGAFTQEYALLQQRLDAGMADTLIMESDAQARAESYLFPQEFAALRPLLTDYLSTVFARSNFETQFAPRGIYFTSGTQEGLPFDRVMGELSRALHLPRNGAGRTKEEAGNGTSGAWNSIDKEAPIPAAKGQSFFLKDMLTNVVFQEAGLAGSNRWWELRNRAVLWSGYALLLALLVFVSLLWFTSYGNNKSYLREVQAKVPDVVAQSKQLQSRGEGDLFSLLPFLNSILSLPESSDFDLKHPPITRRMGLYRGVEVSDATESLYQKSLKQLLLPQVAQLITNWLRNDNGSDADYSYEALKAYQMLYQPQHYDGKFLHAWVMLNVRRNLPQNITHSQLRQLERHLAQLLETQIQASPYAKDDALVKREQALINKMPLSGRVYGRLRRLLLQDESLKPVSLADMGGPQSELVFTRKSGKPIGEGIPGLYTPAGYWERFDKNINTVTAALHKDDIWVLGRASVDEDKPQTDKAVRQLYMNDFMRQWDALLSDIELSSSADLSQRINSARLLSSSSSPLRKLVINLSRYLVLEPLPTDDDKPSASEQVNNATRTLEALFRTQRPTHAAALQEQTPEQRVTEHYAPIIELAQPLEQGGKTIAFDDFIKQLDELYRYLTAVQDAANSGMPPPSGEAISRLQASAGRLPGSLQNMFTHMAVGASSDAQRRDMENVRKRINVEVGTFCRQAIAGRYPLSRRGRSEVTPDDLARMFAPGTGLMDAFFRDNLAMKVDTTRSSWRFMPGIDGKSLPGGEALLRPFQQAQSIRDAFFANGANTPSFRVTIRTVRMDNDILNLTLDVDGQVLRYSHGPQAVQLMSWPGSGSTRQVRMQLGLVDGTTSTLVTNGAWALNRFFDRAALSAGSNSLSRQATFNVDGHLVTLEFTPNSIRNPFQLPGFSCP</sequence>
<feature type="domain" description="Type VI secretion system IcmF C-terminal" evidence="2">
    <location>
        <begin position="1097"/>
        <end position="1200"/>
    </location>
</feature>
<keyword evidence="1" id="KW-0812">Transmembrane</keyword>
<dbReference type="InterPro" id="IPR053156">
    <property type="entry name" value="T6SS_TssM-like"/>
</dbReference>
<dbReference type="PANTHER" id="PTHR36153:SF1">
    <property type="entry name" value="TYPE VI SECRETION SYSTEM COMPONENT TSSM1"/>
    <property type="match status" value="1"/>
</dbReference>
<dbReference type="SUPFAM" id="SSF52540">
    <property type="entry name" value="P-loop containing nucleoside triphosphate hydrolases"/>
    <property type="match status" value="1"/>
</dbReference>
<feature type="transmembrane region" description="Helical" evidence="1">
    <location>
        <begin position="482"/>
        <end position="503"/>
    </location>
</feature>
<evidence type="ECO:0000259" key="3">
    <source>
        <dbReference type="Pfam" id="PF06761"/>
    </source>
</evidence>
<feature type="transmembrane region" description="Helical" evidence="1">
    <location>
        <begin position="12"/>
        <end position="37"/>
    </location>
</feature>
<dbReference type="Pfam" id="PF06761">
    <property type="entry name" value="IcmF-related"/>
    <property type="match status" value="1"/>
</dbReference>
<gene>
    <name evidence="5" type="ORF">C7M51_04254</name>
</gene>
<dbReference type="PANTHER" id="PTHR36153">
    <property type="entry name" value="INNER MEMBRANE PROTEIN-RELATED"/>
    <property type="match status" value="1"/>
</dbReference>
<dbReference type="InterPro" id="IPR010623">
    <property type="entry name" value="IcmF_C"/>
</dbReference>
<dbReference type="OrthoDB" id="9758229at2"/>
<dbReference type="InterPro" id="IPR009612">
    <property type="entry name" value="IcmF-rel"/>
</dbReference>
<dbReference type="NCBIfam" id="TIGR03348">
    <property type="entry name" value="VI_IcmF"/>
    <property type="match status" value="1"/>
</dbReference>
<dbReference type="KEGG" id="mint:C7M51_04254"/>
<dbReference type="InterPro" id="IPR027417">
    <property type="entry name" value="P-loop_NTPase"/>
</dbReference>
<name>A0A6P1Q5E3_9GAMM</name>
<dbReference type="Proteomes" id="UP000464053">
    <property type="component" value="Chromosome"/>
</dbReference>
<feature type="transmembrane region" description="Helical" evidence="1">
    <location>
        <begin position="49"/>
        <end position="69"/>
    </location>
</feature>
<dbReference type="Pfam" id="PF14331">
    <property type="entry name" value="IcmF-related_N"/>
    <property type="match status" value="1"/>
</dbReference>
<proteinExistence type="predicted"/>
<dbReference type="InterPro" id="IPR017731">
    <property type="entry name" value="TssM1-like"/>
</dbReference>
<evidence type="ECO:0000313" key="6">
    <source>
        <dbReference type="Proteomes" id="UP000464053"/>
    </source>
</evidence>
<evidence type="ECO:0000313" key="5">
    <source>
        <dbReference type="EMBL" id="QHM73893.1"/>
    </source>
</evidence>
<protein>
    <recommendedName>
        <fullName evidence="7">Type VI secretion system protein ImpL</fullName>
    </recommendedName>
</protein>
<organism evidence="5 6">
    <name type="scientific">Mixta intestinalis</name>
    <dbReference type="NCBI Taxonomy" id="1615494"/>
    <lineage>
        <taxon>Bacteria</taxon>
        <taxon>Pseudomonadati</taxon>
        <taxon>Pseudomonadota</taxon>
        <taxon>Gammaproteobacteria</taxon>
        <taxon>Enterobacterales</taxon>
        <taxon>Erwiniaceae</taxon>
        <taxon>Mixta</taxon>
    </lineage>
</organism>
<reference evidence="5 6" key="1">
    <citation type="submission" date="2018-03" db="EMBL/GenBank/DDBJ databases">
        <title>Pantoea intestinalis SRCM103226 isolated form the mealworm.</title>
        <authorList>
            <person name="Jeong D.-Y."/>
            <person name="Kim J.W."/>
        </authorList>
    </citation>
    <scope>NUCLEOTIDE SEQUENCE [LARGE SCALE GENOMIC DNA]</scope>
    <source>
        <strain evidence="5 6">SRCM103226</strain>
    </source>
</reference>
<feature type="domain" description="IcmF-related" evidence="3">
    <location>
        <begin position="542"/>
        <end position="843"/>
    </location>
</feature>
<accession>A0A6P1Q5E3</accession>
<evidence type="ECO:0000259" key="4">
    <source>
        <dbReference type="Pfam" id="PF14331"/>
    </source>
</evidence>
<dbReference type="RefSeq" id="WP_160623447.1">
    <property type="nucleotide sequence ID" value="NZ_CP028271.1"/>
</dbReference>
<dbReference type="Gene3D" id="3.40.50.300">
    <property type="entry name" value="P-loop containing nucleotide triphosphate hydrolases"/>
    <property type="match status" value="1"/>
</dbReference>
<dbReference type="InterPro" id="IPR025743">
    <property type="entry name" value="TssM1_N"/>
</dbReference>
<keyword evidence="1" id="KW-1133">Transmembrane helix</keyword>
<keyword evidence="6" id="KW-1185">Reference proteome</keyword>
<dbReference type="EMBL" id="CP028271">
    <property type="protein sequence ID" value="QHM73893.1"/>
    <property type="molecule type" value="Genomic_DNA"/>
</dbReference>
<dbReference type="AlphaFoldDB" id="A0A6P1Q5E3"/>